<feature type="domain" description="Helicase ATP-binding" evidence="9">
    <location>
        <begin position="45"/>
        <end position="220"/>
    </location>
</feature>
<feature type="compositionally biased region" description="Basic and acidic residues" evidence="8">
    <location>
        <begin position="490"/>
        <end position="501"/>
    </location>
</feature>
<dbReference type="AlphaFoldDB" id="A0A8J8NWS7"/>
<dbReference type="GO" id="GO:0005524">
    <property type="term" value="F:ATP binding"/>
    <property type="evidence" value="ECO:0007669"/>
    <property type="project" value="UniProtKB-KW"/>
</dbReference>
<evidence type="ECO:0000256" key="8">
    <source>
        <dbReference type="SAM" id="MobiDB-lite"/>
    </source>
</evidence>
<dbReference type="InterPro" id="IPR027417">
    <property type="entry name" value="P-loop_NTPase"/>
</dbReference>
<feature type="compositionally biased region" description="Low complexity" evidence="8">
    <location>
        <begin position="421"/>
        <end position="434"/>
    </location>
</feature>
<protein>
    <recommendedName>
        <fullName evidence="1">RNA helicase</fullName>
        <ecNumber evidence="1">3.6.4.13</ecNumber>
    </recommendedName>
</protein>
<evidence type="ECO:0000259" key="9">
    <source>
        <dbReference type="PROSITE" id="PS51192"/>
    </source>
</evidence>
<dbReference type="InterPro" id="IPR001650">
    <property type="entry name" value="Helicase_C-like"/>
</dbReference>
<dbReference type="CDD" id="cd18787">
    <property type="entry name" value="SF2_C_DEAD"/>
    <property type="match status" value="1"/>
</dbReference>
<gene>
    <name evidence="12" type="ORF">FGO68_gene842</name>
</gene>
<sequence length="536" mass="60028">MSVKGDNIPRPVTTFDEAGFPKYILETLSQQQNFVKPTCIQSQGWPIALSGRDMVGIAETGSGKTLAFMLPAIVHVQHQDIVQPGQGPIVLVLAPTRELVMQIELQCKKFAEPCKLKSLAIYGGVPRDRQQWALEKGVEILIATPGRLIDFLESRVVRLDRITYLVLDEADRMLDMGFEKHIRQILNQVRPDRQTLMWSATWPREVQDLAHSFCNMMPVYIQIGDPDLQANARITQSFEFCDDYEKYKRLLGVLNKNNDGSRVIIFCETKRGVDDLVRDLRHDRIHGLAGIHGDKTQYERDKVIKDFKDGTNNILIATDVASRGLDVKDVRCVINFDLPSQAEDYVHRIGRTGRAGAKGYAFSLFTSKNMPIAAELIQVLKSAGQAVPPKLYDYKEMAEKAKSENRLKKFRRYSAPGGGSYSRSDCSSNSRGGSYDQGNSWGNDDGRQGSFSRGGAGEQDRYEEAKHDYHQSLKARDEKPALVPNFKNYFDSDAKGDRDVSPKVAAASSGWGDQPSGWIGEQKLSSGQNSKKWGKK</sequence>
<dbReference type="GO" id="GO:0016787">
    <property type="term" value="F:hydrolase activity"/>
    <property type="evidence" value="ECO:0007669"/>
    <property type="project" value="UniProtKB-KW"/>
</dbReference>
<dbReference type="PROSITE" id="PS51195">
    <property type="entry name" value="Q_MOTIF"/>
    <property type="match status" value="1"/>
</dbReference>
<evidence type="ECO:0000256" key="2">
    <source>
        <dbReference type="ARBA" id="ARBA00022741"/>
    </source>
</evidence>
<evidence type="ECO:0000256" key="6">
    <source>
        <dbReference type="PROSITE-ProRule" id="PRU00552"/>
    </source>
</evidence>
<feature type="domain" description="DEAD-box RNA helicase Q" evidence="11">
    <location>
        <begin position="13"/>
        <end position="42"/>
    </location>
</feature>
<evidence type="ECO:0000313" key="12">
    <source>
        <dbReference type="EMBL" id="TNV81641.1"/>
    </source>
</evidence>
<dbReference type="Pfam" id="PF00271">
    <property type="entry name" value="Helicase_C"/>
    <property type="match status" value="1"/>
</dbReference>
<dbReference type="EC" id="3.6.4.13" evidence="1"/>
<comment type="caution">
    <text evidence="12">The sequence shown here is derived from an EMBL/GenBank/DDBJ whole genome shotgun (WGS) entry which is preliminary data.</text>
</comment>
<name>A0A8J8NWS7_HALGN</name>
<keyword evidence="5 7" id="KW-0067">ATP-binding</keyword>
<dbReference type="GO" id="GO:0003676">
    <property type="term" value="F:nucleic acid binding"/>
    <property type="evidence" value="ECO:0007669"/>
    <property type="project" value="InterPro"/>
</dbReference>
<evidence type="ECO:0000259" key="11">
    <source>
        <dbReference type="PROSITE" id="PS51195"/>
    </source>
</evidence>
<dbReference type="SMART" id="SM00490">
    <property type="entry name" value="HELICc"/>
    <property type="match status" value="1"/>
</dbReference>
<evidence type="ECO:0000256" key="5">
    <source>
        <dbReference type="ARBA" id="ARBA00022840"/>
    </source>
</evidence>
<reference evidence="12" key="1">
    <citation type="submission" date="2019-06" db="EMBL/GenBank/DDBJ databases">
        <authorList>
            <person name="Zheng W."/>
        </authorList>
    </citation>
    <scope>NUCLEOTIDE SEQUENCE</scope>
    <source>
        <strain evidence="12">QDHG01</strain>
    </source>
</reference>
<feature type="short sequence motif" description="Q motif" evidence="6">
    <location>
        <begin position="13"/>
        <end position="42"/>
    </location>
</feature>
<keyword evidence="2 7" id="KW-0547">Nucleotide-binding</keyword>
<dbReference type="PANTHER" id="PTHR47958">
    <property type="entry name" value="ATP-DEPENDENT RNA HELICASE DBP3"/>
    <property type="match status" value="1"/>
</dbReference>
<dbReference type="InterPro" id="IPR014001">
    <property type="entry name" value="Helicase_ATP-bd"/>
</dbReference>
<evidence type="ECO:0000256" key="1">
    <source>
        <dbReference type="ARBA" id="ARBA00012552"/>
    </source>
</evidence>
<keyword evidence="3 7" id="KW-0378">Hydrolase</keyword>
<feature type="domain" description="Helicase C-terminal" evidence="10">
    <location>
        <begin position="246"/>
        <end position="395"/>
    </location>
</feature>
<feature type="compositionally biased region" description="Basic and acidic residues" evidence="8">
    <location>
        <begin position="458"/>
        <end position="480"/>
    </location>
</feature>
<feature type="region of interest" description="Disordered" evidence="8">
    <location>
        <begin position="408"/>
        <end position="536"/>
    </location>
</feature>
<dbReference type="InterPro" id="IPR000629">
    <property type="entry name" value="RNA-helicase_DEAD-box_CS"/>
</dbReference>
<dbReference type="PROSITE" id="PS51194">
    <property type="entry name" value="HELICASE_CTER"/>
    <property type="match status" value="1"/>
</dbReference>
<dbReference type="Proteomes" id="UP000785679">
    <property type="component" value="Unassembled WGS sequence"/>
</dbReference>
<evidence type="ECO:0000256" key="7">
    <source>
        <dbReference type="RuleBase" id="RU000492"/>
    </source>
</evidence>
<dbReference type="Gene3D" id="3.40.50.300">
    <property type="entry name" value="P-loop containing nucleotide triphosphate hydrolases"/>
    <property type="match status" value="2"/>
</dbReference>
<keyword evidence="13" id="KW-1185">Reference proteome</keyword>
<dbReference type="InterPro" id="IPR011545">
    <property type="entry name" value="DEAD/DEAH_box_helicase_dom"/>
</dbReference>
<dbReference type="FunFam" id="3.40.50.300:FF:000079">
    <property type="entry name" value="probable ATP-dependent RNA helicase DDX17"/>
    <property type="match status" value="1"/>
</dbReference>
<comment type="similarity">
    <text evidence="7">Belongs to the DEAD box helicase family.</text>
</comment>
<dbReference type="PROSITE" id="PS00039">
    <property type="entry name" value="DEAD_ATP_HELICASE"/>
    <property type="match status" value="1"/>
</dbReference>
<dbReference type="InterPro" id="IPR014014">
    <property type="entry name" value="RNA_helicase_DEAD_Q_motif"/>
</dbReference>
<proteinExistence type="inferred from homology"/>
<dbReference type="FunFam" id="3.40.50.300:FF:000008">
    <property type="entry name" value="ATP-dependent RNA helicase RhlB"/>
    <property type="match status" value="1"/>
</dbReference>
<accession>A0A8J8NWS7</accession>
<dbReference type="PROSITE" id="PS51192">
    <property type="entry name" value="HELICASE_ATP_BIND_1"/>
    <property type="match status" value="1"/>
</dbReference>
<dbReference type="Pfam" id="PF00270">
    <property type="entry name" value="DEAD"/>
    <property type="match status" value="1"/>
</dbReference>
<evidence type="ECO:0000313" key="13">
    <source>
        <dbReference type="Proteomes" id="UP000785679"/>
    </source>
</evidence>
<dbReference type="OrthoDB" id="196131at2759"/>
<feature type="compositionally biased region" description="Polar residues" evidence="8">
    <location>
        <begin position="523"/>
        <end position="536"/>
    </location>
</feature>
<evidence type="ECO:0000256" key="3">
    <source>
        <dbReference type="ARBA" id="ARBA00022801"/>
    </source>
</evidence>
<evidence type="ECO:0000259" key="10">
    <source>
        <dbReference type="PROSITE" id="PS51194"/>
    </source>
</evidence>
<organism evidence="12 13">
    <name type="scientific">Halteria grandinella</name>
    <dbReference type="NCBI Taxonomy" id="5974"/>
    <lineage>
        <taxon>Eukaryota</taxon>
        <taxon>Sar</taxon>
        <taxon>Alveolata</taxon>
        <taxon>Ciliophora</taxon>
        <taxon>Intramacronucleata</taxon>
        <taxon>Spirotrichea</taxon>
        <taxon>Stichotrichia</taxon>
        <taxon>Sporadotrichida</taxon>
        <taxon>Halteriidae</taxon>
        <taxon>Halteria</taxon>
    </lineage>
</organism>
<keyword evidence="4 7" id="KW-0347">Helicase</keyword>
<evidence type="ECO:0000256" key="4">
    <source>
        <dbReference type="ARBA" id="ARBA00022806"/>
    </source>
</evidence>
<dbReference type="EMBL" id="RRYP01005893">
    <property type="protein sequence ID" value="TNV81641.1"/>
    <property type="molecule type" value="Genomic_DNA"/>
</dbReference>
<dbReference type="SMART" id="SM00487">
    <property type="entry name" value="DEXDc"/>
    <property type="match status" value="1"/>
</dbReference>
<dbReference type="SUPFAM" id="SSF52540">
    <property type="entry name" value="P-loop containing nucleoside triphosphate hydrolases"/>
    <property type="match status" value="1"/>
</dbReference>
<dbReference type="GO" id="GO:0003724">
    <property type="term" value="F:RNA helicase activity"/>
    <property type="evidence" value="ECO:0007669"/>
    <property type="project" value="UniProtKB-EC"/>
</dbReference>